<organism evidence="2 3">
    <name type="scientific">Zhouia amylolytica</name>
    <dbReference type="NCBI Taxonomy" id="376730"/>
    <lineage>
        <taxon>Bacteria</taxon>
        <taxon>Pseudomonadati</taxon>
        <taxon>Bacteroidota</taxon>
        <taxon>Flavobacteriia</taxon>
        <taxon>Flavobacteriales</taxon>
        <taxon>Flavobacteriaceae</taxon>
        <taxon>Zhouia</taxon>
    </lineage>
</organism>
<reference evidence="2 3" key="1">
    <citation type="submission" date="2016-10" db="EMBL/GenBank/DDBJ databases">
        <authorList>
            <person name="de Groot N.N."/>
        </authorList>
    </citation>
    <scope>NUCLEOTIDE SEQUENCE [LARGE SCALE GENOMIC DNA]</scope>
    <source>
        <strain evidence="2 3">CGMCC 1.6114</strain>
    </source>
</reference>
<keyword evidence="1" id="KW-1133">Transmembrane helix</keyword>
<keyword evidence="1" id="KW-0812">Transmembrane</keyword>
<dbReference type="AlphaFoldDB" id="A0A1I6SJY5"/>
<sequence>MKPNKLKIEDFTLANNCPECYAQEAMVLTFYQEQIKNGFFEKLTKKINHSIFCEKCKQQIYPVKWTEDIERVYDFYYKTLSPKSAFKLTKLGIILIATLLLSVIAALLLWY</sequence>
<accession>A0A1I6SJY5</accession>
<evidence type="ECO:0000256" key="1">
    <source>
        <dbReference type="SAM" id="Phobius"/>
    </source>
</evidence>
<dbReference type="OrthoDB" id="1139350at2"/>
<proteinExistence type="predicted"/>
<keyword evidence="1" id="KW-0472">Membrane</keyword>
<dbReference type="EMBL" id="FPAG01000004">
    <property type="protein sequence ID" value="SFS77277.1"/>
    <property type="molecule type" value="Genomic_DNA"/>
</dbReference>
<gene>
    <name evidence="2" type="ORF">SAMN04487906_1663</name>
</gene>
<name>A0A1I6SJY5_9FLAO</name>
<dbReference type="Proteomes" id="UP000183209">
    <property type="component" value="Unassembled WGS sequence"/>
</dbReference>
<feature type="transmembrane region" description="Helical" evidence="1">
    <location>
        <begin position="91"/>
        <end position="110"/>
    </location>
</feature>
<dbReference type="RefSeq" id="WP_074978158.1">
    <property type="nucleotide sequence ID" value="NZ_FPAG01000004.1"/>
</dbReference>
<evidence type="ECO:0000313" key="3">
    <source>
        <dbReference type="Proteomes" id="UP000183209"/>
    </source>
</evidence>
<protein>
    <submittedName>
        <fullName evidence="2">Uncharacterized protein</fullName>
    </submittedName>
</protein>
<evidence type="ECO:0000313" key="2">
    <source>
        <dbReference type="EMBL" id="SFS77277.1"/>
    </source>
</evidence>